<keyword evidence="2" id="KW-1185">Reference proteome</keyword>
<sequence length="40" mass="4347">MMQLTSGYQQYGKWSVAATVPSRSSIPPLLAVHHDPPPTP</sequence>
<proteinExistence type="predicted"/>
<organism evidence="1 2">
    <name type="scientific">Portunus trituberculatus</name>
    <name type="common">Swimming crab</name>
    <name type="synonym">Neptunus trituberculatus</name>
    <dbReference type="NCBI Taxonomy" id="210409"/>
    <lineage>
        <taxon>Eukaryota</taxon>
        <taxon>Metazoa</taxon>
        <taxon>Ecdysozoa</taxon>
        <taxon>Arthropoda</taxon>
        <taxon>Crustacea</taxon>
        <taxon>Multicrustacea</taxon>
        <taxon>Malacostraca</taxon>
        <taxon>Eumalacostraca</taxon>
        <taxon>Eucarida</taxon>
        <taxon>Decapoda</taxon>
        <taxon>Pleocyemata</taxon>
        <taxon>Brachyura</taxon>
        <taxon>Eubrachyura</taxon>
        <taxon>Portunoidea</taxon>
        <taxon>Portunidae</taxon>
        <taxon>Portuninae</taxon>
        <taxon>Portunus</taxon>
    </lineage>
</organism>
<comment type="caution">
    <text evidence="1">The sequence shown here is derived from an EMBL/GenBank/DDBJ whole genome shotgun (WGS) entry which is preliminary data.</text>
</comment>
<accession>A0A5B7IZM8</accession>
<reference evidence="1 2" key="1">
    <citation type="submission" date="2019-05" db="EMBL/GenBank/DDBJ databases">
        <title>Another draft genome of Portunus trituberculatus and its Hox gene families provides insights of decapod evolution.</title>
        <authorList>
            <person name="Jeong J.-H."/>
            <person name="Song I."/>
            <person name="Kim S."/>
            <person name="Choi T."/>
            <person name="Kim D."/>
            <person name="Ryu S."/>
            <person name="Kim W."/>
        </authorList>
    </citation>
    <scope>NUCLEOTIDE SEQUENCE [LARGE SCALE GENOMIC DNA]</scope>
    <source>
        <tissue evidence="1">Muscle</tissue>
    </source>
</reference>
<evidence type="ECO:0000313" key="1">
    <source>
        <dbReference type="EMBL" id="MPC87759.1"/>
    </source>
</evidence>
<dbReference type="EMBL" id="VSRR010075493">
    <property type="protein sequence ID" value="MPC87759.1"/>
    <property type="molecule type" value="Genomic_DNA"/>
</dbReference>
<protein>
    <submittedName>
        <fullName evidence="1">Uncharacterized protein</fullName>
    </submittedName>
</protein>
<name>A0A5B7IZM8_PORTR</name>
<dbReference type="Proteomes" id="UP000324222">
    <property type="component" value="Unassembled WGS sequence"/>
</dbReference>
<gene>
    <name evidence="1" type="ORF">E2C01_082632</name>
</gene>
<evidence type="ECO:0000313" key="2">
    <source>
        <dbReference type="Proteomes" id="UP000324222"/>
    </source>
</evidence>
<dbReference type="AlphaFoldDB" id="A0A5B7IZM8"/>